<dbReference type="EMBL" id="BSQG01000004">
    <property type="protein sequence ID" value="GLU48224.1"/>
    <property type="molecule type" value="Genomic_DNA"/>
</dbReference>
<dbReference type="Pfam" id="PF03401">
    <property type="entry name" value="TctC"/>
    <property type="match status" value="1"/>
</dbReference>
<evidence type="ECO:0008006" key="4">
    <source>
        <dbReference type="Google" id="ProtNLM"/>
    </source>
</evidence>
<evidence type="ECO:0000256" key="1">
    <source>
        <dbReference type="ARBA" id="ARBA00006987"/>
    </source>
</evidence>
<keyword evidence="3" id="KW-1185">Reference proteome</keyword>
<dbReference type="RefSeq" id="WP_285759684.1">
    <property type="nucleotide sequence ID" value="NZ_BSQG01000004.1"/>
</dbReference>
<dbReference type="PIRSF" id="PIRSF017082">
    <property type="entry name" value="YflP"/>
    <property type="match status" value="1"/>
</dbReference>
<organism evidence="2 3">
    <name type="scientific">Nocardiopsis ansamitocini</name>
    <dbReference type="NCBI Taxonomy" id="1670832"/>
    <lineage>
        <taxon>Bacteria</taxon>
        <taxon>Bacillati</taxon>
        <taxon>Actinomycetota</taxon>
        <taxon>Actinomycetes</taxon>
        <taxon>Streptosporangiales</taxon>
        <taxon>Nocardiopsidaceae</taxon>
        <taxon>Nocardiopsis</taxon>
    </lineage>
</organism>
<gene>
    <name evidence="2" type="ORF">Nans01_25750</name>
</gene>
<comment type="caution">
    <text evidence="2">The sequence shown here is derived from an EMBL/GenBank/DDBJ whole genome shotgun (WGS) entry which is preliminary data.</text>
</comment>
<dbReference type="CDD" id="cd07012">
    <property type="entry name" value="PBP2_Bug_TTT"/>
    <property type="match status" value="1"/>
</dbReference>
<reference evidence="2" key="1">
    <citation type="submission" date="2023-02" db="EMBL/GenBank/DDBJ databases">
        <title>Nocardiopsis ansamitocini NBRC 112285.</title>
        <authorList>
            <person name="Ichikawa N."/>
            <person name="Sato H."/>
            <person name="Tonouchi N."/>
        </authorList>
    </citation>
    <scope>NUCLEOTIDE SEQUENCE</scope>
    <source>
        <strain evidence="2">NBRC 112285</strain>
    </source>
</reference>
<dbReference type="InterPro" id="IPR005064">
    <property type="entry name" value="BUG"/>
</dbReference>
<dbReference type="Gene3D" id="3.40.190.150">
    <property type="entry name" value="Bordetella uptake gene, domain 1"/>
    <property type="match status" value="1"/>
</dbReference>
<dbReference type="Gene3D" id="3.40.190.10">
    <property type="entry name" value="Periplasmic binding protein-like II"/>
    <property type="match status" value="1"/>
</dbReference>
<evidence type="ECO:0000313" key="3">
    <source>
        <dbReference type="Proteomes" id="UP001165092"/>
    </source>
</evidence>
<protein>
    <recommendedName>
        <fullName evidence="4">Tripartite-type tricarboxylate transporter receptor subunit TctC</fullName>
    </recommendedName>
</protein>
<dbReference type="InterPro" id="IPR042100">
    <property type="entry name" value="Bug_dom1"/>
</dbReference>
<comment type="similarity">
    <text evidence="1">Belongs to the UPF0065 (bug) family.</text>
</comment>
<dbReference type="PANTHER" id="PTHR42928">
    <property type="entry name" value="TRICARBOXYLATE-BINDING PROTEIN"/>
    <property type="match status" value="1"/>
</dbReference>
<dbReference type="PANTHER" id="PTHR42928:SF5">
    <property type="entry name" value="BLR1237 PROTEIN"/>
    <property type="match status" value="1"/>
</dbReference>
<name>A0A9W6P6A1_9ACTN</name>
<dbReference type="SUPFAM" id="SSF53850">
    <property type="entry name" value="Periplasmic binding protein-like II"/>
    <property type="match status" value="1"/>
</dbReference>
<sequence>MPTTTIRVTGGLLALAAVVAVGGCANRGGTSEDAADYPSKDITLVVPYQAGGASDLAARTLASQMEDTLGQSIIVENRTGGAGSVGLQHLAGRPADGYTIGYLPVETVMLGFQGYEVDPASYDLIGQMVSVPATVAVPTDSPYETLDDLVKAAEENPGSITVSNSGAGSIWEAATDDLGESTGTEFQPVPFDGGAPAVTAAIGGQVDAVIAGISETSPAQADGRLRVLAIFDDQPSESLPDVQTAAEQGVDVVIGGWGGIGAPQGLPEEVKASLEEAFAAAAGSEEFTTIITDSGNIPVNVPAAEYAEFVESETDRFEQLLSDGS</sequence>
<dbReference type="PROSITE" id="PS51257">
    <property type="entry name" value="PROKAR_LIPOPROTEIN"/>
    <property type="match status" value="1"/>
</dbReference>
<accession>A0A9W6P6A1</accession>
<proteinExistence type="inferred from homology"/>
<dbReference type="AlphaFoldDB" id="A0A9W6P6A1"/>
<evidence type="ECO:0000313" key="2">
    <source>
        <dbReference type="EMBL" id="GLU48224.1"/>
    </source>
</evidence>
<dbReference type="Proteomes" id="UP001165092">
    <property type="component" value="Unassembled WGS sequence"/>
</dbReference>